<name>A0A9E4NGS1_9GAMM</name>
<evidence type="ECO:0000313" key="7">
    <source>
        <dbReference type="Proteomes" id="UP000886674"/>
    </source>
</evidence>
<evidence type="ECO:0000256" key="3">
    <source>
        <dbReference type="ARBA" id="ARBA00022989"/>
    </source>
</evidence>
<keyword evidence="2 5" id="KW-0812">Transmembrane</keyword>
<evidence type="ECO:0000256" key="2">
    <source>
        <dbReference type="ARBA" id="ARBA00022692"/>
    </source>
</evidence>
<comment type="caution">
    <text evidence="6">The sequence shown here is derived from an EMBL/GenBank/DDBJ whole genome shotgun (WGS) entry which is preliminary data.</text>
</comment>
<keyword evidence="3 5" id="KW-1133">Transmembrane helix</keyword>
<accession>A0A9E4NGS1</accession>
<organism evidence="6 7">
    <name type="scientific">Candidatus Thiodiazotropha taylori</name>
    <dbReference type="NCBI Taxonomy" id="2792791"/>
    <lineage>
        <taxon>Bacteria</taxon>
        <taxon>Pseudomonadati</taxon>
        <taxon>Pseudomonadota</taxon>
        <taxon>Gammaproteobacteria</taxon>
        <taxon>Chromatiales</taxon>
        <taxon>Sedimenticolaceae</taxon>
        <taxon>Candidatus Thiodiazotropha</taxon>
    </lineage>
</organism>
<comment type="subcellular location">
    <subcellularLocation>
        <location evidence="1">Membrane</location>
        <topology evidence="1">Multi-pass membrane protein</topology>
    </subcellularLocation>
</comment>
<keyword evidence="4 5" id="KW-0472">Membrane</keyword>
<evidence type="ECO:0000256" key="4">
    <source>
        <dbReference type="ARBA" id="ARBA00023136"/>
    </source>
</evidence>
<feature type="transmembrane region" description="Helical" evidence="5">
    <location>
        <begin position="21"/>
        <end position="46"/>
    </location>
</feature>
<evidence type="ECO:0000256" key="5">
    <source>
        <dbReference type="SAM" id="Phobius"/>
    </source>
</evidence>
<evidence type="ECO:0000313" key="6">
    <source>
        <dbReference type="EMBL" id="MCG7976999.1"/>
    </source>
</evidence>
<evidence type="ECO:0000256" key="1">
    <source>
        <dbReference type="ARBA" id="ARBA00004141"/>
    </source>
</evidence>
<protein>
    <recommendedName>
        <fullName evidence="8">Transmembrane protein</fullName>
    </recommendedName>
</protein>
<gene>
    <name evidence="6" type="ORF">JAY77_02475</name>
</gene>
<dbReference type="EMBL" id="JAEPCR010000003">
    <property type="protein sequence ID" value="MCG7976999.1"/>
    <property type="molecule type" value="Genomic_DNA"/>
</dbReference>
<dbReference type="Pfam" id="PF09685">
    <property type="entry name" value="MamF_MmsF"/>
    <property type="match status" value="1"/>
</dbReference>
<dbReference type="InterPro" id="IPR019109">
    <property type="entry name" value="MamF_MmsF"/>
</dbReference>
<dbReference type="AlphaFoldDB" id="A0A9E4NGS1"/>
<feature type="transmembrane region" description="Helical" evidence="5">
    <location>
        <begin position="66"/>
        <end position="99"/>
    </location>
</feature>
<evidence type="ECO:0008006" key="8">
    <source>
        <dbReference type="Google" id="ProtNLM"/>
    </source>
</evidence>
<reference evidence="6" key="1">
    <citation type="journal article" date="2021" name="Proc. Natl. Acad. Sci. U.S.A.">
        <title>Global biogeography of chemosynthetic symbionts reveals both localized and globally distributed symbiont groups. .</title>
        <authorList>
            <person name="Osvatic J.T."/>
            <person name="Wilkins L.G.E."/>
            <person name="Leibrecht L."/>
            <person name="Leray M."/>
            <person name="Zauner S."/>
            <person name="Polzin J."/>
            <person name="Camacho Y."/>
            <person name="Gros O."/>
            <person name="van Gils J.A."/>
            <person name="Eisen J.A."/>
            <person name="Petersen J.M."/>
            <person name="Yuen B."/>
        </authorList>
    </citation>
    <scope>NUCLEOTIDE SEQUENCE</scope>
    <source>
        <strain evidence="6">MAGclacostrist055</strain>
    </source>
</reference>
<proteinExistence type="predicted"/>
<sequence>MNGSTKAINSIHSDREKTIAMVVYALQALSFLFVITFLVAVIINYVKRDDVRNSWLESHYRWQIRTFWFSLLWIAIGYLTTFILIGYLVLLVNMVWLIYRIIKGWLRLSEGREMYGISNPTT</sequence>
<dbReference type="Proteomes" id="UP000886674">
    <property type="component" value="Unassembled WGS sequence"/>
</dbReference>